<accession>A0A0T5VL20</accession>
<comment type="caution">
    <text evidence="2">The sequence shown here is derived from an EMBL/GenBank/DDBJ whole genome shotgun (WGS) entry which is preliminary data.</text>
</comment>
<dbReference type="Pfam" id="PF16757">
    <property type="entry name" value="Fucosidase_C"/>
    <property type="match status" value="1"/>
</dbReference>
<dbReference type="Proteomes" id="UP000051950">
    <property type="component" value="Unassembled WGS sequence"/>
</dbReference>
<dbReference type="OrthoDB" id="770063at2"/>
<evidence type="ECO:0000313" key="2">
    <source>
        <dbReference type="EMBL" id="KRT14481.1"/>
    </source>
</evidence>
<dbReference type="RefSeq" id="WP_057933952.1">
    <property type="nucleotide sequence ID" value="NZ_LMZQ01000018.1"/>
</dbReference>
<name>A0A0T5VL20_9SPHI</name>
<sequence>MTNPFTSAQPRSTIDIRTLEPIIFYSGKEDELQIFLNETEYGELIIKSLSNDQLQVKAVMLDETGEKLNWKQDYKGLRVSVPETLVTSKKATGRVVKVTF</sequence>
<protein>
    <recommendedName>
        <fullName evidence="1">Alpha-L-fucosidase C-terminal domain-containing protein</fullName>
    </recommendedName>
</protein>
<dbReference type="InterPro" id="IPR031919">
    <property type="entry name" value="Fucosidase_C"/>
</dbReference>
<feature type="domain" description="Alpha-L-fucosidase C-terminal" evidence="1">
    <location>
        <begin position="19"/>
        <end position="98"/>
    </location>
</feature>
<keyword evidence="3" id="KW-1185">Reference proteome</keyword>
<dbReference type="EMBL" id="LMZQ01000018">
    <property type="protein sequence ID" value="KRT14481.1"/>
    <property type="molecule type" value="Genomic_DNA"/>
</dbReference>
<reference evidence="2 3" key="1">
    <citation type="submission" date="2015-11" db="EMBL/GenBank/DDBJ databases">
        <title>Sequence of Pedobacter ginsenosidimutans.</title>
        <authorList>
            <person name="Carson E."/>
            <person name="Keyser V."/>
            <person name="Newman J."/>
            <person name="Miller J."/>
        </authorList>
    </citation>
    <scope>NUCLEOTIDE SEQUENCE [LARGE SCALE GENOMIC DNA]</scope>
    <source>
        <strain evidence="2 3">KACC 14530</strain>
    </source>
</reference>
<organism evidence="2 3">
    <name type="scientific">Pedobacter ginsenosidimutans</name>
    <dbReference type="NCBI Taxonomy" id="687842"/>
    <lineage>
        <taxon>Bacteria</taxon>
        <taxon>Pseudomonadati</taxon>
        <taxon>Bacteroidota</taxon>
        <taxon>Sphingobacteriia</taxon>
        <taxon>Sphingobacteriales</taxon>
        <taxon>Sphingobacteriaceae</taxon>
        <taxon>Pedobacter</taxon>
    </lineage>
</organism>
<dbReference type="InterPro" id="IPR013780">
    <property type="entry name" value="Glyco_hydro_b"/>
</dbReference>
<gene>
    <name evidence="2" type="ORF">ASU31_19510</name>
</gene>
<dbReference type="AlphaFoldDB" id="A0A0T5VL20"/>
<dbReference type="Gene3D" id="2.60.40.1180">
    <property type="entry name" value="Golgi alpha-mannosidase II"/>
    <property type="match status" value="1"/>
</dbReference>
<dbReference type="STRING" id="687842.ASU31_19510"/>
<proteinExistence type="predicted"/>
<evidence type="ECO:0000313" key="3">
    <source>
        <dbReference type="Proteomes" id="UP000051950"/>
    </source>
</evidence>
<evidence type="ECO:0000259" key="1">
    <source>
        <dbReference type="Pfam" id="PF16757"/>
    </source>
</evidence>